<gene>
    <name evidence="7" type="ORF">SAMN05443575_2616</name>
</gene>
<evidence type="ECO:0000256" key="2">
    <source>
        <dbReference type="ARBA" id="ARBA00022692"/>
    </source>
</evidence>
<evidence type="ECO:0000256" key="5">
    <source>
        <dbReference type="SAM" id="Phobius"/>
    </source>
</evidence>
<evidence type="ECO:0000256" key="1">
    <source>
        <dbReference type="ARBA" id="ARBA00004141"/>
    </source>
</evidence>
<dbReference type="PANTHER" id="PTHR31310:SF7">
    <property type="entry name" value="PA-PHOSPHATASE RELATED-FAMILY PROTEIN DDB_G0268928"/>
    <property type="match status" value="1"/>
</dbReference>
<comment type="subcellular location">
    <subcellularLocation>
        <location evidence="1">Membrane</location>
        <topology evidence="1">Multi-pass membrane protein</topology>
    </subcellularLocation>
</comment>
<proteinExistence type="predicted"/>
<evidence type="ECO:0000256" key="4">
    <source>
        <dbReference type="ARBA" id="ARBA00023136"/>
    </source>
</evidence>
<dbReference type="STRING" id="1206085.SAMN05443575_2616"/>
<dbReference type="PANTHER" id="PTHR31310">
    <property type="match status" value="1"/>
</dbReference>
<feature type="transmembrane region" description="Helical" evidence="5">
    <location>
        <begin position="236"/>
        <end position="257"/>
    </location>
</feature>
<dbReference type="InterPro" id="IPR026841">
    <property type="entry name" value="Aur1/Ipt1"/>
</dbReference>
<feature type="transmembrane region" description="Helical" evidence="5">
    <location>
        <begin position="12"/>
        <end position="28"/>
    </location>
</feature>
<feature type="transmembrane region" description="Helical" evidence="5">
    <location>
        <begin position="138"/>
        <end position="155"/>
    </location>
</feature>
<keyword evidence="4 5" id="KW-0472">Membrane</keyword>
<keyword evidence="8" id="KW-1185">Reference proteome</keyword>
<evidence type="ECO:0000259" key="6">
    <source>
        <dbReference type="Pfam" id="PF14378"/>
    </source>
</evidence>
<dbReference type="Proteomes" id="UP000186132">
    <property type="component" value="Unassembled WGS sequence"/>
</dbReference>
<feature type="domain" description="Inositolphosphotransferase Aur1/Ipt1" evidence="6">
    <location>
        <begin position="75"/>
        <end position="248"/>
    </location>
</feature>
<sequence length="283" mass="30433">MQTLALDWQQAAVLTGGLAAVSAGLTVGRRRGAGIGRIAPFAREATLIGALYTLWQLAGTLSLLGTSGAFARANWIERTERAWHLPAEASVQRVVTGNDVVAQAANLYYATMHFSVLFVFLLWLFVRHREHYRPVRRVLALTTFVCLAIQLLPVAPPRLLPGYVDTAAQYGQSVYGLGFGADQLSAMPSVHVAWAALVGWSVWRLGRGRWRALGPVHTVVTVVVVVATANHFWADGIVAVAVLAGCAALERGGVAALERWHRARRAEPTPALPGNAATTTRAC</sequence>
<dbReference type="RefSeq" id="WP_073390738.1">
    <property type="nucleotide sequence ID" value="NZ_FQVU01000003.1"/>
</dbReference>
<accession>A0A1M5M4L6</accession>
<dbReference type="OrthoDB" id="5241565at2"/>
<evidence type="ECO:0000313" key="7">
    <source>
        <dbReference type="EMBL" id="SHG71633.1"/>
    </source>
</evidence>
<dbReference type="AlphaFoldDB" id="A0A1M5M4L6"/>
<feature type="transmembrane region" description="Helical" evidence="5">
    <location>
        <begin position="49"/>
        <end position="71"/>
    </location>
</feature>
<dbReference type="EMBL" id="FQVU01000003">
    <property type="protein sequence ID" value="SHG71633.1"/>
    <property type="molecule type" value="Genomic_DNA"/>
</dbReference>
<feature type="transmembrane region" description="Helical" evidence="5">
    <location>
        <begin position="210"/>
        <end position="230"/>
    </location>
</feature>
<keyword evidence="3 5" id="KW-1133">Transmembrane helix</keyword>
<reference evidence="7 8" key="1">
    <citation type="submission" date="2016-11" db="EMBL/GenBank/DDBJ databases">
        <authorList>
            <person name="Jaros S."/>
            <person name="Januszkiewicz K."/>
            <person name="Wedrychowicz H."/>
        </authorList>
    </citation>
    <scope>NUCLEOTIDE SEQUENCE [LARGE SCALE GENOMIC DNA]</scope>
    <source>
        <strain evidence="7 8">DSM 45627</strain>
    </source>
</reference>
<keyword evidence="2 5" id="KW-0812">Transmembrane</keyword>
<feature type="transmembrane region" description="Helical" evidence="5">
    <location>
        <begin position="184"/>
        <end position="203"/>
    </location>
</feature>
<dbReference type="CDD" id="cd03386">
    <property type="entry name" value="PAP2_Aur1_like"/>
    <property type="match status" value="1"/>
</dbReference>
<evidence type="ECO:0000313" key="8">
    <source>
        <dbReference type="Proteomes" id="UP000186132"/>
    </source>
</evidence>
<name>A0A1M5M4L6_9ACTN</name>
<evidence type="ECO:0000256" key="3">
    <source>
        <dbReference type="ARBA" id="ARBA00022989"/>
    </source>
</evidence>
<organism evidence="7 8">
    <name type="scientific">Jatrophihabitans endophyticus</name>
    <dbReference type="NCBI Taxonomy" id="1206085"/>
    <lineage>
        <taxon>Bacteria</taxon>
        <taxon>Bacillati</taxon>
        <taxon>Actinomycetota</taxon>
        <taxon>Actinomycetes</taxon>
        <taxon>Jatrophihabitantales</taxon>
        <taxon>Jatrophihabitantaceae</taxon>
        <taxon>Jatrophihabitans</taxon>
    </lineage>
</organism>
<dbReference type="GO" id="GO:0016020">
    <property type="term" value="C:membrane"/>
    <property type="evidence" value="ECO:0007669"/>
    <property type="project" value="UniProtKB-SubCell"/>
</dbReference>
<protein>
    <submittedName>
        <fullName evidence="7">PAP2 superfamily protein</fullName>
    </submittedName>
</protein>
<feature type="transmembrane region" description="Helical" evidence="5">
    <location>
        <begin position="107"/>
        <end position="126"/>
    </location>
</feature>
<dbReference type="Pfam" id="PF14378">
    <property type="entry name" value="PAP2_3"/>
    <property type="match status" value="1"/>
</dbReference>
<dbReference type="InterPro" id="IPR052185">
    <property type="entry name" value="IPC_Synthase-Related"/>
</dbReference>